<protein>
    <submittedName>
        <fullName evidence="3">CHRD domain-containing protein</fullName>
    </submittedName>
</protein>
<dbReference type="SUPFAM" id="SSF49329">
    <property type="entry name" value="Cu,Zn superoxide dismutase-like"/>
    <property type="match status" value="5"/>
</dbReference>
<dbReference type="GO" id="GO:0046872">
    <property type="term" value="F:metal ion binding"/>
    <property type="evidence" value="ECO:0007669"/>
    <property type="project" value="InterPro"/>
</dbReference>
<dbReference type="InterPro" id="IPR036423">
    <property type="entry name" value="SOD-like_Cu/Zn_dom_sf"/>
</dbReference>
<evidence type="ECO:0000256" key="1">
    <source>
        <dbReference type="ARBA" id="ARBA00010457"/>
    </source>
</evidence>
<name>A0A9X2KXK4_9FLAO</name>
<dbReference type="GO" id="GO:0006801">
    <property type="term" value="P:superoxide metabolic process"/>
    <property type="evidence" value="ECO:0007669"/>
    <property type="project" value="InterPro"/>
</dbReference>
<evidence type="ECO:0000256" key="2">
    <source>
        <dbReference type="SAM" id="SignalP"/>
    </source>
</evidence>
<comment type="similarity">
    <text evidence="1">Belongs to the Cu-Zn superoxide dismutase family.</text>
</comment>
<evidence type="ECO:0000313" key="3">
    <source>
        <dbReference type="EMBL" id="MCP9200133.1"/>
    </source>
</evidence>
<keyword evidence="4" id="KW-1185">Reference proteome</keyword>
<feature type="chain" id="PRO_5040936385" evidence="2">
    <location>
        <begin position="23"/>
        <end position="652"/>
    </location>
</feature>
<gene>
    <name evidence="3" type="ORF">MKO06_09450</name>
</gene>
<dbReference type="Proteomes" id="UP001155280">
    <property type="component" value="Unassembled WGS sequence"/>
</dbReference>
<sequence length="652" mass="68987">MKNLFQMLLMAMPFLIMSCSSDDDLPVDEGDDFMGEVTTFDLSSTMNSSVSGTATFTENEDGSTTVELDLDGTTSGMHPAHIHYNSAAEGGDIAISLDPVDGSSGMSTTTFSALDDGTSITYMEAIEFDGYINVHLSADDLATLIAQGDIGENDLTGESKSYTLESRDVDGIMGSVMFEERMNGEALATIMLDNTPDGGMHPAHIHMNTAAEGGDIAFTFNPVNGDSGMSMTNVAALDDGSMFGYDAVLDYDGYVNVHLSSDDLGTLVAQGDIGQNELTGESKTYELESKDVEGIMGTATFEERVNGEALATLMLENTPEDGIHPAHIHMNTAIEGGDIAFTFNPVMGDSGMSMTNVAELNDGTMFGYDDLLNYDGYINVHLSADDLGTLVAQGDIGQNELTGETKTYDLGSKDVDGIMGSVVFEERINGEALATIMLDNTPDGGMHPAHIHMNTAAEGGDIAFTFNMVNGSTGMSMTNVASLDDGSLFGYEEVLDYDGYVNVHLSADQLGVIVAQGDIGQNDLTGESATYDLGSVDIDGIMGTAMFEERVNGETLVTLSIQNTPVDGMHPAHIHMGSVAEAPGDIAITLNSVMGETGMSLTNVSEFNAAEGEEAEMVDFQTLTMYDGYINVHLSAEQLDVLVAQGNIGSNE</sequence>
<dbReference type="EMBL" id="JANCNS010000002">
    <property type="protein sequence ID" value="MCP9200133.1"/>
    <property type="molecule type" value="Genomic_DNA"/>
</dbReference>
<feature type="signal peptide" evidence="2">
    <location>
        <begin position="1"/>
        <end position="22"/>
    </location>
</feature>
<dbReference type="RefSeq" id="WP_241551937.1">
    <property type="nucleotide sequence ID" value="NZ_JANCNS010000002.1"/>
</dbReference>
<dbReference type="AlphaFoldDB" id="A0A9X2KXK4"/>
<accession>A0A9X2KXK4</accession>
<organism evidence="3 4">
    <name type="scientific">Christiangramia oceanisediminis</name>
    <dbReference type="NCBI Taxonomy" id="2920386"/>
    <lineage>
        <taxon>Bacteria</taxon>
        <taxon>Pseudomonadati</taxon>
        <taxon>Bacteroidota</taxon>
        <taxon>Flavobacteriia</taxon>
        <taxon>Flavobacteriales</taxon>
        <taxon>Flavobacteriaceae</taxon>
        <taxon>Christiangramia</taxon>
    </lineage>
</organism>
<reference evidence="3" key="1">
    <citation type="submission" date="2022-07" db="EMBL/GenBank/DDBJ databases">
        <title>Gramela sediminis sp. nov., isolated from deep-sea sediment of the Indian Ocean.</title>
        <authorList>
            <person name="Shi H."/>
        </authorList>
    </citation>
    <scope>NUCLEOTIDE SEQUENCE</scope>
    <source>
        <strain evidence="3">GC03-9</strain>
    </source>
</reference>
<dbReference type="Gene3D" id="2.60.40.200">
    <property type="entry name" value="Superoxide dismutase, copper/zinc binding domain"/>
    <property type="match status" value="1"/>
</dbReference>
<comment type="caution">
    <text evidence="3">The sequence shown here is derived from an EMBL/GenBank/DDBJ whole genome shotgun (WGS) entry which is preliminary data.</text>
</comment>
<evidence type="ECO:0000313" key="4">
    <source>
        <dbReference type="Proteomes" id="UP001155280"/>
    </source>
</evidence>
<keyword evidence="2" id="KW-0732">Signal</keyword>
<dbReference type="PROSITE" id="PS51257">
    <property type="entry name" value="PROKAR_LIPOPROTEIN"/>
    <property type="match status" value="1"/>
</dbReference>
<proteinExistence type="inferred from homology"/>